<dbReference type="InterPro" id="IPR008030">
    <property type="entry name" value="NmrA-like"/>
</dbReference>
<keyword evidence="2" id="KW-0560">Oxidoreductase</keyword>
<comment type="caution">
    <text evidence="4">The sequence shown here is derived from an EMBL/GenBank/DDBJ whole genome shotgun (WGS) entry which is preliminary data.</text>
</comment>
<gene>
    <name evidence="4" type="ORF">A0O28_0021110</name>
</gene>
<proteinExistence type="predicted"/>
<dbReference type="InterPro" id="IPR045312">
    <property type="entry name" value="PCBER-like"/>
</dbReference>
<sequence length="302" mass="32807">MSVKVAVAGATGSAGIPIINELLKAGHHVTALSRSISSGSSKLPKHPNLDIVEVDYDSVPSLTAALQNHNVVIATLPVDTPIGSQDTLIDAAVAAGVSRFFPAEFGTDTDNEKCMKLPVFENKMHALEYLRAKVAKHPNFSYTAICTGAFFDWGLEAGFLAHPKTHTATIYDDGNLPWSTTTLATISKAVVSLMSHLEETKNRHVYIHDAVVTQNKIIEIAKRLDGKDWELTYVDSAAVLEEAQVEYRKADSDYRKGLMPLLHISVLGKGYGGDFSGRLDNELLGIKLMSDEELGEVIAKYL</sequence>
<evidence type="ECO:0000313" key="5">
    <source>
        <dbReference type="Proteomes" id="UP000191004"/>
    </source>
</evidence>
<keyword evidence="1" id="KW-0521">NADP</keyword>
<name>A0A1T3CRU7_9HYPO</name>
<dbReference type="Gene3D" id="3.40.50.720">
    <property type="entry name" value="NAD(P)-binding Rossmann-like Domain"/>
    <property type="match status" value="1"/>
</dbReference>
<dbReference type="EMBL" id="LVVK01000007">
    <property type="protein sequence ID" value="OPB43793.1"/>
    <property type="molecule type" value="Genomic_DNA"/>
</dbReference>
<dbReference type="InterPro" id="IPR051609">
    <property type="entry name" value="NmrA/Isoflavone_reductase-like"/>
</dbReference>
<evidence type="ECO:0000259" key="3">
    <source>
        <dbReference type="Pfam" id="PF05368"/>
    </source>
</evidence>
<dbReference type="Pfam" id="PF05368">
    <property type="entry name" value="NmrA"/>
    <property type="match status" value="1"/>
</dbReference>
<accession>A0A1T3CRU7</accession>
<dbReference type="Proteomes" id="UP000191004">
    <property type="component" value="Unassembled WGS sequence"/>
</dbReference>
<organism evidence="4 5">
    <name type="scientific">Trichoderma guizhouense</name>
    <dbReference type="NCBI Taxonomy" id="1491466"/>
    <lineage>
        <taxon>Eukaryota</taxon>
        <taxon>Fungi</taxon>
        <taxon>Dikarya</taxon>
        <taxon>Ascomycota</taxon>
        <taxon>Pezizomycotina</taxon>
        <taxon>Sordariomycetes</taxon>
        <taxon>Hypocreomycetidae</taxon>
        <taxon>Hypocreales</taxon>
        <taxon>Hypocreaceae</taxon>
        <taxon>Trichoderma</taxon>
    </lineage>
</organism>
<dbReference type="PANTHER" id="PTHR47706">
    <property type="entry name" value="NMRA-LIKE FAMILY PROTEIN"/>
    <property type="match status" value="1"/>
</dbReference>
<dbReference type="OrthoDB" id="9974981at2759"/>
<dbReference type="SUPFAM" id="SSF51735">
    <property type="entry name" value="NAD(P)-binding Rossmann-fold domains"/>
    <property type="match status" value="1"/>
</dbReference>
<evidence type="ECO:0000256" key="1">
    <source>
        <dbReference type="ARBA" id="ARBA00022857"/>
    </source>
</evidence>
<dbReference type="GO" id="GO:0016491">
    <property type="term" value="F:oxidoreductase activity"/>
    <property type="evidence" value="ECO:0007669"/>
    <property type="project" value="UniProtKB-KW"/>
</dbReference>
<dbReference type="PANTHER" id="PTHR47706:SF1">
    <property type="entry name" value="CIPA-LIKE, PUTATIVE (AFU_ORTHOLOGUE AFUA_1G12460)-RELATED"/>
    <property type="match status" value="1"/>
</dbReference>
<dbReference type="CDD" id="cd05259">
    <property type="entry name" value="PCBER_SDR_a"/>
    <property type="match status" value="1"/>
</dbReference>
<evidence type="ECO:0000313" key="4">
    <source>
        <dbReference type="EMBL" id="OPB43793.1"/>
    </source>
</evidence>
<evidence type="ECO:0000256" key="2">
    <source>
        <dbReference type="ARBA" id="ARBA00023002"/>
    </source>
</evidence>
<feature type="domain" description="NmrA-like" evidence="3">
    <location>
        <begin position="3"/>
        <end position="242"/>
    </location>
</feature>
<protein>
    <submittedName>
        <fullName evidence="4">CipA oxidoreductase</fullName>
    </submittedName>
</protein>
<reference evidence="4 5" key="1">
    <citation type="submission" date="2016-04" db="EMBL/GenBank/DDBJ databases">
        <title>Multiple horizontal gene transfer events from other fungi enriched the ability of the initially mycotrophic fungus Trichoderma (Ascomycota) to feed on dead plant biomass.</title>
        <authorList>
            <person name="Atanasova L."/>
            <person name="Chenthamara K."/>
            <person name="Zhang J."/>
            <person name="Grujic M."/>
            <person name="Henrissat B."/>
            <person name="Kuo A."/>
            <person name="Aertz A."/>
            <person name="Salamov A."/>
            <person name="Lipzen A."/>
            <person name="Labutti K."/>
            <person name="Barry K."/>
            <person name="Miao Y."/>
            <person name="Rahimi M.J."/>
            <person name="Shen Q."/>
            <person name="Grigoriev I.V."/>
            <person name="Kubicek C.P."/>
            <person name="Druzhinina I.S."/>
        </authorList>
    </citation>
    <scope>NUCLEOTIDE SEQUENCE [LARGE SCALE GENOMIC DNA]</scope>
    <source>
        <strain evidence="4 5">NJAU 4742</strain>
    </source>
</reference>
<keyword evidence="5" id="KW-1185">Reference proteome</keyword>
<dbReference type="InterPro" id="IPR036291">
    <property type="entry name" value="NAD(P)-bd_dom_sf"/>
</dbReference>
<dbReference type="Gene3D" id="3.90.25.10">
    <property type="entry name" value="UDP-galactose 4-epimerase, domain 1"/>
    <property type="match status" value="1"/>
</dbReference>
<dbReference type="AlphaFoldDB" id="A0A1T3CRU7"/>